<comment type="caution">
    <text evidence="3">The sequence shown here is derived from an EMBL/GenBank/DDBJ whole genome shotgun (WGS) entry which is preliminary data.</text>
</comment>
<dbReference type="InterPro" id="IPR019314">
    <property type="entry name" value="BORCS6"/>
</dbReference>
<evidence type="ECO:0000259" key="2">
    <source>
        <dbReference type="Pfam" id="PF10157"/>
    </source>
</evidence>
<proteinExistence type="predicted"/>
<organism evidence="3 4">
    <name type="scientific">Conger conger</name>
    <name type="common">Conger eel</name>
    <name type="synonym">Muraena conger</name>
    <dbReference type="NCBI Taxonomy" id="82655"/>
    <lineage>
        <taxon>Eukaryota</taxon>
        <taxon>Metazoa</taxon>
        <taxon>Chordata</taxon>
        <taxon>Craniata</taxon>
        <taxon>Vertebrata</taxon>
        <taxon>Euteleostomi</taxon>
        <taxon>Actinopterygii</taxon>
        <taxon>Neopterygii</taxon>
        <taxon>Teleostei</taxon>
        <taxon>Anguilliformes</taxon>
        <taxon>Congridae</taxon>
        <taxon>Conger</taxon>
    </lineage>
</organism>
<feature type="region of interest" description="Disordered" evidence="1">
    <location>
        <begin position="1"/>
        <end position="23"/>
    </location>
</feature>
<dbReference type="PANTHER" id="PTHR13440:SF7">
    <property type="entry name" value="BLOC-1 RELATED COMPLEX SUBUNIT 6"/>
    <property type="match status" value="1"/>
</dbReference>
<feature type="region of interest" description="Disordered" evidence="1">
    <location>
        <begin position="70"/>
        <end position="237"/>
    </location>
</feature>
<evidence type="ECO:0000313" key="3">
    <source>
        <dbReference type="EMBL" id="KAJ8265140.1"/>
    </source>
</evidence>
<name>A0A9Q1DBJ4_CONCO</name>
<keyword evidence="4" id="KW-1185">Reference proteome</keyword>
<dbReference type="GO" id="GO:0032418">
    <property type="term" value="P:lysosome localization"/>
    <property type="evidence" value="ECO:0007669"/>
    <property type="project" value="TreeGrafter"/>
</dbReference>
<dbReference type="EMBL" id="JAFJMO010000010">
    <property type="protein sequence ID" value="KAJ8265140.1"/>
    <property type="molecule type" value="Genomic_DNA"/>
</dbReference>
<dbReference type="Pfam" id="PF10157">
    <property type="entry name" value="BORCS6"/>
    <property type="match status" value="1"/>
</dbReference>
<protein>
    <recommendedName>
        <fullName evidence="2">BLOC-1-related complex subunit 6 C-terminal helix domain-containing protein</fullName>
    </recommendedName>
</protein>
<dbReference type="OrthoDB" id="21270at2759"/>
<accession>A0A9Q1DBJ4</accession>
<gene>
    <name evidence="3" type="ORF">COCON_G00142390</name>
</gene>
<feature type="compositionally biased region" description="Polar residues" evidence="1">
    <location>
        <begin position="110"/>
        <end position="121"/>
    </location>
</feature>
<feature type="compositionally biased region" description="Basic and acidic residues" evidence="1">
    <location>
        <begin position="92"/>
        <end position="105"/>
    </location>
</feature>
<dbReference type="GO" id="GO:0099078">
    <property type="term" value="C:BORC complex"/>
    <property type="evidence" value="ECO:0007669"/>
    <property type="project" value="TreeGrafter"/>
</dbReference>
<evidence type="ECO:0000313" key="4">
    <source>
        <dbReference type="Proteomes" id="UP001152803"/>
    </source>
</evidence>
<dbReference type="Proteomes" id="UP001152803">
    <property type="component" value="Unassembled WGS sequence"/>
</dbReference>
<feature type="domain" description="BLOC-1-related complex subunit 6 C-terminal helix" evidence="2">
    <location>
        <begin position="353"/>
        <end position="452"/>
    </location>
</feature>
<dbReference type="AlphaFoldDB" id="A0A9Q1DBJ4"/>
<sequence length="456" mass="50315">MSHSPGIGAHVQGAANGVDTPESPKLCGEEASLVNNSPTLQPLKCGEIVSCRGPELTMGSPMEDVNCGGQLEEENDDTSHTCNSDMPFLDTPKSDDCSEEPHIEEPYSEFISTDMPQNSTDGVLDSSLPDDAQRVEGEGQDEEEEEEEEEEQEEEEEEEEEEDDDDDEEDVQQHQQGEEEEQNEGQTSTLPVSADAEDSLELSADCPAVSEPPAEKQVHPQEPVPRQEQEACRGPPHCREPPCPPHVMAQVHVRNAPERERLARGMQDSKSLDEISQVCGGMRGRGGQAEGRRATISSALELEGTVSRDGELTHFITKNLEHKIRLSSRPSLDSDSEYSGRSRGSLRRPVDIPPIDPGVLLDLQRHTQDVAQSVELMMRSLNGTIQNMTALSVGYIQTYRDSVDSLGEAVDMSIKGMYTLMARCEELDRSMQPIHTLAQQIRDIKRTLEALETLCK</sequence>
<feature type="region of interest" description="Disordered" evidence="1">
    <location>
        <begin position="327"/>
        <end position="351"/>
    </location>
</feature>
<evidence type="ECO:0000256" key="1">
    <source>
        <dbReference type="SAM" id="MobiDB-lite"/>
    </source>
</evidence>
<dbReference type="PANTHER" id="PTHR13440">
    <property type="entry name" value="BLOC-1 RELATED COMPLEX SUBUNIT 6"/>
    <property type="match status" value="1"/>
</dbReference>
<dbReference type="InterPro" id="IPR046465">
    <property type="entry name" value="BORCS6_C"/>
</dbReference>
<feature type="compositionally biased region" description="Basic and acidic residues" evidence="1">
    <location>
        <begin position="213"/>
        <end position="231"/>
    </location>
</feature>
<feature type="compositionally biased region" description="Acidic residues" evidence="1">
    <location>
        <begin position="138"/>
        <end position="170"/>
    </location>
</feature>
<reference evidence="3" key="1">
    <citation type="journal article" date="2023" name="Science">
        <title>Genome structures resolve the early diversification of teleost fishes.</title>
        <authorList>
            <person name="Parey E."/>
            <person name="Louis A."/>
            <person name="Montfort J."/>
            <person name="Bouchez O."/>
            <person name="Roques C."/>
            <person name="Iampietro C."/>
            <person name="Lluch J."/>
            <person name="Castinel A."/>
            <person name="Donnadieu C."/>
            <person name="Desvignes T."/>
            <person name="Floi Bucao C."/>
            <person name="Jouanno E."/>
            <person name="Wen M."/>
            <person name="Mejri S."/>
            <person name="Dirks R."/>
            <person name="Jansen H."/>
            <person name="Henkel C."/>
            <person name="Chen W.J."/>
            <person name="Zahm M."/>
            <person name="Cabau C."/>
            <person name="Klopp C."/>
            <person name="Thompson A.W."/>
            <person name="Robinson-Rechavi M."/>
            <person name="Braasch I."/>
            <person name="Lecointre G."/>
            <person name="Bobe J."/>
            <person name="Postlethwait J.H."/>
            <person name="Berthelot C."/>
            <person name="Roest Crollius H."/>
            <person name="Guiguen Y."/>
        </authorList>
    </citation>
    <scope>NUCLEOTIDE SEQUENCE</scope>
    <source>
        <strain evidence="3">Concon-B</strain>
    </source>
</reference>